<feature type="region of interest" description="Disordered" evidence="1">
    <location>
        <begin position="151"/>
        <end position="171"/>
    </location>
</feature>
<feature type="compositionally biased region" description="Polar residues" evidence="1">
    <location>
        <begin position="465"/>
        <end position="480"/>
    </location>
</feature>
<protein>
    <submittedName>
        <fullName evidence="2">Uncharacterized protein</fullName>
    </submittedName>
</protein>
<keyword evidence="3" id="KW-1185">Reference proteome</keyword>
<feature type="compositionally biased region" description="Basic and acidic residues" evidence="1">
    <location>
        <begin position="125"/>
        <end position="139"/>
    </location>
</feature>
<evidence type="ECO:0000313" key="2">
    <source>
        <dbReference type="EMBL" id="KAL0634922.1"/>
    </source>
</evidence>
<feature type="compositionally biased region" description="Basic residues" evidence="1">
    <location>
        <begin position="157"/>
        <end position="167"/>
    </location>
</feature>
<comment type="caution">
    <text evidence="2">The sequence shown here is derived from an EMBL/GenBank/DDBJ whole genome shotgun (WGS) entry which is preliminary data.</text>
</comment>
<proteinExistence type="predicted"/>
<feature type="region of interest" description="Disordered" evidence="1">
    <location>
        <begin position="229"/>
        <end position="268"/>
    </location>
</feature>
<dbReference type="Proteomes" id="UP001447188">
    <property type="component" value="Unassembled WGS sequence"/>
</dbReference>
<feature type="region of interest" description="Disordered" evidence="1">
    <location>
        <begin position="456"/>
        <end position="480"/>
    </location>
</feature>
<evidence type="ECO:0000256" key="1">
    <source>
        <dbReference type="SAM" id="MobiDB-lite"/>
    </source>
</evidence>
<accession>A0ABR3GG73</accession>
<dbReference type="EMBL" id="JBBBZM010000081">
    <property type="protein sequence ID" value="KAL0634922.1"/>
    <property type="molecule type" value="Genomic_DNA"/>
</dbReference>
<feature type="region of interest" description="Disordered" evidence="1">
    <location>
        <begin position="112"/>
        <end position="139"/>
    </location>
</feature>
<reference evidence="2 3" key="1">
    <citation type="submission" date="2024-02" db="EMBL/GenBank/DDBJ databases">
        <title>Discinaceae phylogenomics.</title>
        <authorList>
            <person name="Dirks A.C."/>
            <person name="James T.Y."/>
        </authorList>
    </citation>
    <scope>NUCLEOTIDE SEQUENCE [LARGE SCALE GENOMIC DNA]</scope>
    <source>
        <strain evidence="2 3">ACD0624</strain>
    </source>
</reference>
<sequence>MEKPHHQIDVDPALRNRARMSEPSWNRLWHQIKQDLDDPNNKVLSEGSEIHGQLWDEVFDGYLAGNFVQKFWGESSRELWKIGRGDDDSEIRKFVKETLEYAISLTPRTDEDLMAAGPSNYSTRSKMEDENTGDEHQTDLPAKRVRCPSDVDDVRYNKGRPTAKRRSGASPVLENAADLELDPGVVGEENTGWTWRYSPPIIGSRPLSYQSTTPSRPQFNTRPYHLRAAETNTRASGPSQRQKRLQKKFDPRSAATNGLPVGNSSNIGLPGSLPSSSLDLKKALGEFAAHRRATPVSAVGRGGPKRVRQRRTRRWERKCLEAKRLENTATPGSPPAAASSLDTTAMSEPCSEAAQKVRNDAVGVLTPNTHNTAEFTHENGYHSGLVTTSLAGSSEPCSEAAQKVRNDAAGVPTPNTHNTAEFTHKNGYHSGLVTTSPAGSSPAVTTITDVRAEEPCDAIGDESPGTRNSPGVESDTNSTTISPHCLVPCLNGDTADEPIIIGDDGPVGVAENIVHADVVTLVKDKDLTPSTEGRPLEAVFNREDITIQDEQILGSGVGKVNTSLEPVPSPDPNLGVRASTHKLLILAPHNASLPATAAIRPVALNLYQNPNLLPRPGLTFHTTVPYATGLLSRFIHFHTSYSLLDLITLICLKHNLTGHDRSRISCFYMTYGDNTLVIDLCDPDCEWDWEAWMGSVGIGGGVVCVNVMLGTDPVNRYISTPGHLIMPGDGV</sequence>
<evidence type="ECO:0000313" key="3">
    <source>
        <dbReference type="Proteomes" id="UP001447188"/>
    </source>
</evidence>
<feature type="region of interest" description="Disordered" evidence="1">
    <location>
        <begin position="323"/>
        <end position="346"/>
    </location>
</feature>
<organism evidence="2 3">
    <name type="scientific">Discina gigas</name>
    <dbReference type="NCBI Taxonomy" id="1032678"/>
    <lineage>
        <taxon>Eukaryota</taxon>
        <taxon>Fungi</taxon>
        <taxon>Dikarya</taxon>
        <taxon>Ascomycota</taxon>
        <taxon>Pezizomycotina</taxon>
        <taxon>Pezizomycetes</taxon>
        <taxon>Pezizales</taxon>
        <taxon>Discinaceae</taxon>
        <taxon>Discina</taxon>
    </lineage>
</organism>
<gene>
    <name evidence="2" type="ORF">Q9L58_006116</name>
</gene>
<feature type="compositionally biased region" description="Polar residues" evidence="1">
    <location>
        <begin position="230"/>
        <end position="240"/>
    </location>
</feature>
<name>A0ABR3GG73_9PEZI</name>